<dbReference type="PANTHER" id="PTHR19303:SF74">
    <property type="entry name" value="POGO TRANSPOSABLE ELEMENT WITH KRAB DOMAIN"/>
    <property type="match status" value="1"/>
</dbReference>
<dbReference type="AlphaFoldDB" id="A0A5J4U1B5"/>
<dbReference type="InterPro" id="IPR004875">
    <property type="entry name" value="DDE_SF_endonuclease_dom"/>
</dbReference>
<name>A0A5J4U1B5_9EUKA</name>
<reference evidence="2 3" key="1">
    <citation type="submission" date="2019-03" db="EMBL/GenBank/DDBJ databases">
        <title>Single cell metagenomics reveals metabolic interactions within the superorganism composed of flagellate Streblomastix strix and complex community of Bacteroidetes bacteria on its surface.</title>
        <authorList>
            <person name="Treitli S.C."/>
            <person name="Kolisko M."/>
            <person name="Husnik F."/>
            <person name="Keeling P."/>
            <person name="Hampl V."/>
        </authorList>
    </citation>
    <scope>NUCLEOTIDE SEQUENCE [LARGE SCALE GENOMIC DNA]</scope>
    <source>
        <strain evidence="2">ST1C</strain>
    </source>
</reference>
<organism evidence="2 3">
    <name type="scientific">Streblomastix strix</name>
    <dbReference type="NCBI Taxonomy" id="222440"/>
    <lineage>
        <taxon>Eukaryota</taxon>
        <taxon>Metamonada</taxon>
        <taxon>Preaxostyla</taxon>
        <taxon>Oxymonadida</taxon>
        <taxon>Streblomastigidae</taxon>
        <taxon>Streblomastix</taxon>
    </lineage>
</organism>
<dbReference type="Proteomes" id="UP000324800">
    <property type="component" value="Unassembled WGS sequence"/>
</dbReference>
<protein>
    <recommendedName>
        <fullName evidence="1">DDE-1 domain-containing protein</fullName>
    </recommendedName>
</protein>
<dbReference type="InterPro" id="IPR050863">
    <property type="entry name" value="CenT-Element_Derived"/>
</dbReference>
<dbReference type="GO" id="GO:0005634">
    <property type="term" value="C:nucleus"/>
    <property type="evidence" value="ECO:0007669"/>
    <property type="project" value="TreeGrafter"/>
</dbReference>
<sequence length="460" mass="52047">MVLRKDTKRATNKVIKRLSHCHEKFLIEEMAKLAFASKSVRAARILSLVKTYSILNASDIILASLVGCTKQYINKIKLGRVYQKKDSKKCRKLTDTQEKPIVQWVRNQYIKHHKPVSPRILRSEVYRRTKIVVSRNWHSYFLGRNRTQIGIKIQQKRQAQRMRIKIENVRKREDNLIKHVKGKRAGMILNSDEVGVQSYCDTREQCVIVPAEFINQDIHILVDRSEPRVSEMAGIALNGNVLKPFLITKGNLDSNELLQNRVLQIQNAIVVQHTTNTMNSELCIRWVKEIVDPYFVNQRKIEGLPRNTEGVLLVDNLAAHCTKEIQASLTKCHIILLTMTPNATHLLQPCDVGVFGALKIYYQKEKVGISKMSLGQILANAINATQKAATIITIGNGFRACGIKAEVHEGKLVAAIDHNAFVEMEAQIAADNATVPDASTEPIKRKRVKKFGALNVPSQK</sequence>
<accession>A0A5J4U1B5</accession>
<dbReference type="PANTHER" id="PTHR19303">
    <property type="entry name" value="TRANSPOSON"/>
    <property type="match status" value="1"/>
</dbReference>
<dbReference type="GO" id="GO:0003677">
    <property type="term" value="F:DNA binding"/>
    <property type="evidence" value="ECO:0007669"/>
    <property type="project" value="TreeGrafter"/>
</dbReference>
<dbReference type="Pfam" id="PF03184">
    <property type="entry name" value="DDE_1"/>
    <property type="match status" value="1"/>
</dbReference>
<dbReference type="OrthoDB" id="71166at2759"/>
<evidence type="ECO:0000313" key="3">
    <source>
        <dbReference type="Proteomes" id="UP000324800"/>
    </source>
</evidence>
<dbReference type="Gene3D" id="3.30.420.10">
    <property type="entry name" value="Ribonuclease H-like superfamily/Ribonuclease H"/>
    <property type="match status" value="1"/>
</dbReference>
<comment type="caution">
    <text evidence="2">The sequence shown here is derived from an EMBL/GenBank/DDBJ whole genome shotgun (WGS) entry which is preliminary data.</text>
</comment>
<feature type="domain" description="DDE-1" evidence="1">
    <location>
        <begin position="232"/>
        <end position="365"/>
    </location>
</feature>
<proteinExistence type="predicted"/>
<evidence type="ECO:0000313" key="2">
    <source>
        <dbReference type="EMBL" id="KAA6364347.1"/>
    </source>
</evidence>
<evidence type="ECO:0000259" key="1">
    <source>
        <dbReference type="Pfam" id="PF03184"/>
    </source>
</evidence>
<dbReference type="EMBL" id="SNRW01021771">
    <property type="protein sequence ID" value="KAA6364347.1"/>
    <property type="molecule type" value="Genomic_DNA"/>
</dbReference>
<gene>
    <name evidence="2" type="ORF">EZS28_040126</name>
</gene>
<dbReference type="InterPro" id="IPR036397">
    <property type="entry name" value="RNaseH_sf"/>
</dbReference>